<evidence type="ECO:0008006" key="5">
    <source>
        <dbReference type="Google" id="ProtNLM"/>
    </source>
</evidence>
<keyword evidence="2" id="KW-0732">Signal</keyword>
<sequence>MPRTHRPPAAFAALVGLVLALLMCGAGAVAHARQTAAAAVSVGGFATGSAADSAAGAAERADLTHRADRTGLSVRTGLSGRYAETVDVPDAPGRAPGCGRGHGGGKGAMTPGVPPRTPAPGELLSVPSAADRAACGGWGEGLDGLEPAPGPDPPELVPPSPLELSILRV</sequence>
<dbReference type="AlphaFoldDB" id="A0A160P2Z4"/>
<proteinExistence type="predicted"/>
<evidence type="ECO:0000313" key="3">
    <source>
        <dbReference type="EMBL" id="BAU84830.1"/>
    </source>
</evidence>
<evidence type="ECO:0000313" key="4">
    <source>
        <dbReference type="Proteomes" id="UP000217676"/>
    </source>
</evidence>
<feature type="signal peptide" evidence="2">
    <location>
        <begin position="1"/>
        <end position="32"/>
    </location>
</feature>
<organism evidence="3 4">
    <name type="scientific">Streptomyces laurentii</name>
    <dbReference type="NCBI Taxonomy" id="39478"/>
    <lineage>
        <taxon>Bacteria</taxon>
        <taxon>Bacillati</taxon>
        <taxon>Actinomycetota</taxon>
        <taxon>Actinomycetes</taxon>
        <taxon>Kitasatosporales</taxon>
        <taxon>Streptomycetaceae</taxon>
        <taxon>Streptomyces</taxon>
    </lineage>
</organism>
<reference evidence="3 4" key="1">
    <citation type="journal article" date="2016" name="Genome Announc.">
        <title>Complete Genome Sequence of Thiostrepton-Producing Streptomyces laurentii ATCC 31255.</title>
        <authorList>
            <person name="Doi K."/>
            <person name="Fujino Y."/>
            <person name="Nagayoshi Y."/>
            <person name="Ohshima T."/>
            <person name="Ogata S."/>
        </authorList>
    </citation>
    <scope>NUCLEOTIDE SEQUENCE [LARGE SCALE GENOMIC DNA]</scope>
    <source>
        <strain evidence="3 4">ATCC 31255</strain>
    </source>
</reference>
<feature type="chain" id="PRO_5007818140" description="Secreted protein" evidence="2">
    <location>
        <begin position="33"/>
        <end position="169"/>
    </location>
</feature>
<feature type="compositionally biased region" description="Pro residues" evidence="1">
    <location>
        <begin position="148"/>
        <end position="161"/>
    </location>
</feature>
<protein>
    <recommendedName>
        <fullName evidence="5">Secreted protein</fullName>
    </recommendedName>
</protein>
<evidence type="ECO:0000256" key="2">
    <source>
        <dbReference type="SAM" id="SignalP"/>
    </source>
</evidence>
<evidence type="ECO:0000256" key="1">
    <source>
        <dbReference type="SAM" id="MobiDB-lite"/>
    </source>
</evidence>
<dbReference type="KEGG" id="slau:SLA_3933"/>
<dbReference type="EMBL" id="AP017424">
    <property type="protein sequence ID" value="BAU84830.1"/>
    <property type="molecule type" value="Genomic_DNA"/>
</dbReference>
<name>A0A160P2Z4_STRLU</name>
<feature type="compositionally biased region" description="Gly residues" evidence="1">
    <location>
        <begin position="96"/>
        <end position="107"/>
    </location>
</feature>
<dbReference type="Proteomes" id="UP000217676">
    <property type="component" value="Chromosome"/>
</dbReference>
<accession>A0A160P2Z4</accession>
<gene>
    <name evidence="3" type="ORF">SLA_3933</name>
</gene>
<feature type="region of interest" description="Disordered" evidence="1">
    <location>
        <begin position="83"/>
        <end position="169"/>
    </location>
</feature>
<keyword evidence="4" id="KW-1185">Reference proteome</keyword>